<dbReference type="AlphaFoldDB" id="K3WY38"/>
<organism evidence="1 2">
    <name type="scientific">Globisporangium ultimum (strain ATCC 200006 / CBS 805.95 / DAOM BR144)</name>
    <name type="common">Pythium ultimum</name>
    <dbReference type="NCBI Taxonomy" id="431595"/>
    <lineage>
        <taxon>Eukaryota</taxon>
        <taxon>Sar</taxon>
        <taxon>Stramenopiles</taxon>
        <taxon>Oomycota</taxon>
        <taxon>Peronosporomycetes</taxon>
        <taxon>Pythiales</taxon>
        <taxon>Pythiaceae</taxon>
        <taxon>Globisporangium</taxon>
    </lineage>
</organism>
<evidence type="ECO:0000313" key="2">
    <source>
        <dbReference type="Proteomes" id="UP000019132"/>
    </source>
</evidence>
<protein>
    <submittedName>
        <fullName evidence="1">Uncharacterized protein</fullName>
    </submittedName>
</protein>
<evidence type="ECO:0000313" key="1">
    <source>
        <dbReference type="EnsemblProtists" id="PYU1_T009886"/>
    </source>
</evidence>
<dbReference type="VEuPathDB" id="FungiDB:PYU1_G009868"/>
<reference evidence="2" key="1">
    <citation type="journal article" date="2010" name="Genome Biol.">
        <title>Genome sequence of the necrotrophic plant pathogen Pythium ultimum reveals original pathogenicity mechanisms and effector repertoire.</title>
        <authorList>
            <person name="Levesque C.A."/>
            <person name="Brouwer H."/>
            <person name="Cano L."/>
            <person name="Hamilton J.P."/>
            <person name="Holt C."/>
            <person name="Huitema E."/>
            <person name="Raffaele S."/>
            <person name="Robideau G.P."/>
            <person name="Thines M."/>
            <person name="Win J."/>
            <person name="Zerillo M.M."/>
            <person name="Beakes G.W."/>
            <person name="Boore J.L."/>
            <person name="Busam D."/>
            <person name="Dumas B."/>
            <person name="Ferriera S."/>
            <person name="Fuerstenberg S.I."/>
            <person name="Gachon C.M."/>
            <person name="Gaulin E."/>
            <person name="Govers F."/>
            <person name="Grenville-Briggs L."/>
            <person name="Horner N."/>
            <person name="Hostetler J."/>
            <person name="Jiang R.H."/>
            <person name="Johnson J."/>
            <person name="Krajaejun T."/>
            <person name="Lin H."/>
            <person name="Meijer H.J."/>
            <person name="Moore B."/>
            <person name="Morris P."/>
            <person name="Phuntmart V."/>
            <person name="Puiu D."/>
            <person name="Shetty J."/>
            <person name="Stajich J.E."/>
            <person name="Tripathy S."/>
            <person name="Wawra S."/>
            <person name="van West P."/>
            <person name="Whitty B.R."/>
            <person name="Coutinho P.M."/>
            <person name="Henrissat B."/>
            <person name="Martin F."/>
            <person name="Thomas P.D."/>
            <person name="Tyler B.M."/>
            <person name="De Vries R.P."/>
            <person name="Kamoun S."/>
            <person name="Yandell M."/>
            <person name="Tisserat N."/>
            <person name="Buell C.R."/>
        </authorList>
    </citation>
    <scope>NUCLEOTIDE SEQUENCE</scope>
    <source>
        <strain evidence="2">DAOM:BR144</strain>
    </source>
</reference>
<proteinExistence type="predicted"/>
<dbReference type="EMBL" id="GL376624">
    <property type="status" value="NOT_ANNOTATED_CDS"/>
    <property type="molecule type" value="Genomic_DNA"/>
</dbReference>
<reference evidence="1" key="3">
    <citation type="submission" date="2015-02" db="UniProtKB">
        <authorList>
            <consortium name="EnsemblProtists"/>
        </authorList>
    </citation>
    <scope>IDENTIFICATION</scope>
    <source>
        <strain evidence="1">DAOM BR144</strain>
    </source>
</reference>
<dbReference type="EnsemblProtists" id="PYU1_T009886">
    <property type="protein sequence ID" value="PYU1_T009886"/>
    <property type="gene ID" value="PYU1_G009868"/>
</dbReference>
<accession>K3WY38</accession>
<keyword evidence="2" id="KW-1185">Reference proteome</keyword>
<dbReference type="InParanoid" id="K3WY38"/>
<sequence>MNFRCSSTCFVSLIPFAHPDHELIHDLNDISEVCSVLTFLLQITILSRDVNRKVKLKTLQARACYSYFSHWWSCARMPSTSWHRYSIWTLSIVNEITENCLILFIVASRFYILSMTKSFKRMVQAQKAEMLYYFLFCTRGYPFELLNYATGLSWEHVQGVWMQIAIVLCLWMTARAKLTSYSSKMGKSTGLGEAVVSTEKFAPLAPWNPACTRAPRPPTP</sequence>
<dbReference type="Proteomes" id="UP000019132">
    <property type="component" value="Unassembled WGS sequence"/>
</dbReference>
<name>K3WY38_GLOUD</name>
<dbReference type="HOGENOM" id="CLU_1258350_0_0_1"/>
<reference evidence="2" key="2">
    <citation type="submission" date="2010-04" db="EMBL/GenBank/DDBJ databases">
        <authorList>
            <person name="Buell R."/>
            <person name="Hamilton J."/>
            <person name="Hostetler J."/>
        </authorList>
    </citation>
    <scope>NUCLEOTIDE SEQUENCE [LARGE SCALE GENOMIC DNA]</scope>
    <source>
        <strain evidence="2">DAOM:BR144</strain>
    </source>
</reference>